<evidence type="ECO:0000256" key="1">
    <source>
        <dbReference type="SAM" id="Coils"/>
    </source>
</evidence>
<proteinExistence type="predicted"/>
<sequence>MEFRVKKGLTATALKKEQLQDLRKLRTDLQNDSWWASSDWAVVVAAVGAFAGKTVDTFSLAAGPYGPMVASLYSAADTAVRKGWNENDPKAAARAIVQDEVLERVAGAAGVNVNALWTSVKVMRKAYEFKDLEKNVQQRDEVRMVVQQQLQNIDAALKRLQKDLDDHTRAEKQLEALHQQMQSDLSACASR</sequence>
<accession>A0A0H4WXP3</accession>
<dbReference type="PATRIC" id="fig|1297742.4.peg.5143"/>
<organism evidence="2 3">
    <name type="scientific">Pseudomyxococcus hansupus</name>
    <dbReference type="NCBI Taxonomy" id="1297742"/>
    <lineage>
        <taxon>Bacteria</taxon>
        <taxon>Pseudomonadati</taxon>
        <taxon>Myxococcota</taxon>
        <taxon>Myxococcia</taxon>
        <taxon>Myxococcales</taxon>
        <taxon>Cystobacterineae</taxon>
        <taxon>Myxococcaceae</taxon>
        <taxon>Pseudomyxococcus</taxon>
    </lineage>
</organism>
<evidence type="ECO:0000313" key="2">
    <source>
        <dbReference type="EMBL" id="AKQ68181.1"/>
    </source>
</evidence>
<dbReference type="Proteomes" id="UP000009026">
    <property type="component" value="Chromosome"/>
</dbReference>
<reference evidence="2 3" key="1">
    <citation type="journal article" date="2016" name="PLoS ONE">
        <title>Complete Genome Sequence and Comparative Genomics of a Novel Myxobacterium Myxococcus hansupus.</title>
        <authorList>
            <person name="Sharma G."/>
            <person name="Narwani T."/>
            <person name="Subramanian S."/>
        </authorList>
    </citation>
    <scope>NUCLEOTIDE SEQUENCE [LARGE SCALE GENOMIC DNA]</scope>
    <source>
        <strain evidence="3">mixupus</strain>
    </source>
</reference>
<dbReference type="KEGG" id="mym:A176_005093"/>
<protein>
    <submittedName>
        <fullName evidence="2">Uncharacterized protein</fullName>
    </submittedName>
</protein>
<evidence type="ECO:0000313" key="3">
    <source>
        <dbReference type="Proteomes" id="UP000009026"/>
    </source>
</evidence>
<dbReference type="EMBL" id="CP012109">
    <property type="protein sequence ID" value="AKQ68181.1"/>
    <property type="molecule type" value="Genomic_DNA"/>
</dbReference>
<gene>
    <name evidence="2" type="ORF">A176_005093</name>
</gene>
<keyword evidence="1" id="KW-0175">Coiled coil</keyword>
<keyword evidence="3" id="KW-1185">Reference proteome</keyword>
<dbReference type="AlphaFoldDB" id="A0A0H4WXP3"/>
<name>A0A0H4WXP3_9BACT</name>
<feature type="coiled-coil region" evidence="1">
    <location>
        <begin position="143"/>
        <end position="184"/>
    </location>
</feature>